<dbReference type="InterPro" id="IPR002925">
    <property type="entry name" value="Dienelactn_hydro"/>
</dbReference>
<evidence type="ECO:0000313" key="3">
    <source>
        <dbReference type="Proteomes" id="UP001596337"/>
    </source>
</evidence>
<reference evidence="3" key="1">
    <citation type="journal article" date="2019" name="Int. J. Syst. Evol. Microbiol.">
        <title>The Global Catalogue of Microorganisms (GCM) 10K type strain sequencing project: providing services to taxonomists for standard genome sequencing and annotation.</title>
        <authorList>
            <consortium name="The Broad Institute Genomics Platform"/>
            <consortium name="The Broad Institute Genome Sequencing Center for Infectious Disease"/>
            <person name="Wu L."/>
            <person name="Ma J."/>
        </authorList>
    </citation>
    <scope>NUCLEOTIDE SEQUENCE [LARGE SCALE GENOMIC DNA]</scope>
    <source>
        <strain evidence="3">KCTC 32255</strain>
    </source>
</reference>
<comment type="caution">
    <text evidence="2">The sequence shown here is derived from an EMBL/GenBank/DDBJ whole genome shotgun (WGS) entry which is preliminary data.</text>
</comment>
<dbReference type="PANTHER" id="PTHR46623">
    <property type="entry name" value="CARBOXYMETHYLENEBUTENOLIDASE-RELATED"/>
    <property type="match status" value="1"/>
</dbReference>
<protein>
    <submittedName>
        <fullName evidence="2">Dienelactone hydrolase family protein</fullName>
        <ecNumber evidence="2">3.1.-.-</ecNumber>
    </submittedName>
</protein>
<dbReference type="EC" id="3.1.-.-" evidence="2"/>
<dbReference type="GO" id="GO:0016787">
    <property type="term" value="F:hydrolase activity"/>
    <property type="evidence" value="ECO:0007669"/>
    <property type="project" value="UniProtKB-KW"/>
</dbReference>
<keyword evidence="2" id="KW-0378">Hydrolase</keyword>
<dbReference type="InterPro" id="IPR051049">
    <property type="entry name" value="Dienelactone_hydrolase-like"/>
</dbReference>
<dbReference type="RefSeq" id="WP_345400241.1">
    <property type="nucleotide sequence ID" value="NZ_BAABLA010000098.1"/>
</dbReference>
<accession>A0ABW2C7Z9</accession>
<feature type="domain" description="Dienelactone hydrolase" evidence="1">
    <location>
        <begin position="19"/>
        <end position="234"/>
    </location>
</feature>
<keyword evidence="3" id="KW-1185">Reference proteome</keyword>
<organism evidence="2 3">
    <name type="scientific">Haloechinothrix salitolerans</name>
    <dbReference type="NCBI Taxonomy" id="926830"/>
    <lineage>
        <taxon>Bacteria</taxon>
        <taxon>Bacillati</taxon>
        <taxon>Actinomycetota</taxon>
        <taxon>Actinomycetes</taxon>
        <taxon>Pseudonocardiales</taxon>
        <taxon>Pseudonocardiaceae</taxon>
        <taxon>Haloechinothrix</taxon>
    </lineage>
</organism>
<gene>
    <name evidence="2" type="ORF">ACFQGD_23950</name>
</gene>
<evidence type="ECO:0000259" key="1">
    <source>
        <dbReference type="Pfam" id="PF01738"/>
    </source>
</evidence>
<sequence>MRGSTPVAIPVEKGRDMPGWTFQPRSTPRGRCVVAPDIYGPSPFYAEVSRLLAAEGFTTTLVDYFFREGPLPEVTREAAFARRAGLDEQRALRDLSAAIDHVGAKEARTGLVGFCLAGQFALDLCAQRQDLATVCYYPFPEGVDGEVAVRAPRPIDLADEIRGPILAMWGTHDYIPLDVIARFEKAMLETGVDYTQRLYEGAGHSFLQGLVEERPDSAAAHGSWRETLRFLNAHVVGQVS</sequence>
<dbReference type="InterPro" id="IPR029058">
    <property type="entry name" value="AB_hydrolase_fold"/>
</dbReference>
<proteinExistence type="predicted"/>
<dbReference type="Proteomes" id="UP001596337">
    <property type="component" value="Unassembled WGS sequence"/>
</dbReference>
<dbReference type="EMBL" id="JBHSXX010000001">
    <property type="protein sequence ID" value="MFC6870194.1"/>
    <property type="molecule type" value="Genomic_DNA"/>
</dbReference>
<dbReference type="SUPFAM" id="SSF53474">
    <property type="entry name" value="alpha/beta-Hydrolases"/>
    <property type="match status" value="1"/>
</dbReference>
<dbReference type="Gene3D" id="3.40.50.1820">
    <property type="entry name" value="alpha/beta hydrolase"/>
    <property type="match status" value="1"/>
</dbReference>
<dbReference type="Pfam" id="PF01738">
    <property type="entry name" value="DLH"/>
    <property type="match status" value="1"/>
</dbReference>
<evidence type="ECO:0000313" key="2">
    <source>
        <dbReference type="EMBL" id="MFC6870194.1"/>
    </source>
</evidence>
<name>A0ABW2C7Z9_9PSEU</name>
<dbReference type="PANTHER" id="PTHR46623:SF6">
    <property type="entry name" value="ALPHA_BETA-HYDROLASES SUPERFAMILY PROTEIN"/>
    <property type="match status" value="1"/>
</dbReference>